<dbReference type="EMBL" id="LT594496">
    <property type="protein sequence ID" value="SBT79102.1"/>
    <property type="molecule type" value="Genomic_DNA"/>
</dbReference>
<gene>
    <name evidence="1" type="primary">PmlGA01_080006400</name>
    <name evidence="1" type="ORF">PMLGA01_080006400</name>
</gene>
<sequence length="43" mass="5067">MSKLMKGAIDNEKFRLRRIRIALTSKNLRAIEKGNVFEKNFQT</sequence>
<evidence type="ECO:0000313" key="2">
    <source>
        <dbReference type="Proteomes" id="UP000219799"/>
    </source>
</evidence>
<protein>
    <submittedName>
        <fullName evidence="1">40S ribosomal protein S20e, putative</fullName>
    </submittedName>
</protein>
<name>A0A1C3KXY4_PLAMA</name>
<accession>A0A1C3KXY4</accession>
<proteinExistence type="predicted"/>
<keyword evidence="1" id="KW-0687">Ribonucleoprotein</keyword>
<evidence type="ECO:0000313" key="1">
    <source>
        <dbReference type="EMBL" id="SBT79102.1"/>
    </source>
</evidence>
<dbReference type="GO" id="GO:0005840">
    <property type="term" value="C:ribosome"/>
    <property type="evidence" value="ECO:0007669"/>
    <property type="project" value="UniProtKB-KW"/>
</dbReference>
<dbReference type="Proteomes" id="UP000219799">
    <property type="component" value="Chromosome 8"/>
</dbReference>
<dbReference type="AlphaFoldDB" id="A0A1C3KXY4"/>
<reference evidence="1 2" key="1">
    <citation type="submission" date="2016-06" db="EMBL/GenBank/DDBJ databases">
        <authorList>
            <consortium name="Pathogen Informatics"/>
        </authorList>
    </citation>
    <scope>NUCLEOTIDE SEQUENCE [LARGE SCALE GENOMIC DNA]</scope>
    <source>
        <strain evidence="1">PmlGA01</strain>
    </source>
</reference>
<organism evidence="1 2">
    <name type="scientific">Plasmodium malariae</name>
    <dbReference type="NCBI Taxonomy" id="5858"/>
    <lineage>
        <taxon>Eukaryota</taxon>
        <taxon>Sar</taxon>
        <taxon>Alveolata</taxon>
        <taxon>Apicomplexa</taxon>
        <taxon>Aconoidasida</taxon>
        <taxon>Haemosporida</taxon>
        <taxon>Plasmodiidae</taxon>
        <taxon>Plasmodium</taxon>
        <taxon>Plasmodium (Plasmodium)</taxon>
    </lineage>
</organism>
<keyword evidence="1" id="KW-0689">Ribosomal protein</keyword>